<sequence>MITTEASKWLDKNYPKNGVCMHKGGNFGKRRREITHLDISCHNRYGLYKLKGKIDLEDFVNLVELRCTNNKLNDLMIDNLIKLKIINCSGNEFGRLDFEDFPELEEIDCTNNEELTRLTLKNCPNIEVVKCPVNRLTLKITGCYSLNVEQYSDGKIITELEELPVISKKDILIIGRTGSGKSTLANVLFNKNDKFEEVFREDYISESVTTQLQVEETKINGMNYRIIDTVGFGDTGTVTGDKAVLEAVKTTYAVKEGINQILFVVGRRSDIDENAIRFYNSLKKEIFGENIFKYTTIVRTNFEPFADKKRRDEDIKALKKNKLISELANSCNGIIHVNNPSLKVRLGNITEHRKFRAESRRVLENHLSACKNVYRPSKLKEVVCKLDRELDIRGIDFNKQLIGSNFSVRLEDIVEIADTCMPIVTALMQAALAHSCQIT</sequence>
<proteinExistence type="predicted"/>
<name>A0ACA9MU26_9GLOM</name>
<comment type="caution">
    <text evidence="1">The sequence shown here is derived from an EMBL/GenBank/DDBJ whole genome shotgun (WGS) entry which is preliminary data.</text>
</comment>
<evidence type="ECO:0000313" key="2">
    <source>
        <dbReference type="Proteomes" id="UP000789702"/>
    </source>
</evidence>
<organism evidence="1 2">
    <name type="scientific">Dentiscutata heterogama</name>
    <dbReference type="NCBI Taxonomy" id="1316150"/>
    <lineage>
        <taxon>Eukaryota</taxon>
        <taxon>Fungi</taxon>
        <taxon>Fungi incertae sedis</taxon>
        <taxon>Mucoromycota</taxon>
        <taxon>Glomeromycotina</taxon>
        <taxon>Glomeromycetes</taxon>
        <taxon>Diversisporales</taxon>
        <taxon>Gigasporaceae</taxon>
        <taxon>Dentiscutata</taxon>
    </lineage>
</organism>
<keyword evidence="2" id="KW-1185">Reference proteome</keyword>
<accession>A0ACA9MU26</accession>
<gene>
    <name evidence="1" type="ORF">DHETER_LOCUS7756</name>
</gene>
<reference evidence="1" key="1">
    <citation type="submission" date="2021-06" db="EMBL/GenBank/DDBJ databases">
        <authorList>
            <person name="Kallberg Y."/>
            <person name="Tangrot J."/>
            <person name="Rosling A."/>
        </authorList>
    </citation>
    <scope>NUCLEOTIDE SEQUENCE</scope>
    <source>
        <strain evidence="1">IL203A</strain>
    </source>
</reference>
<evidence type="ECO:0000313" key="1">
    <source>
        <dbReference type="EMBL" id="CAG8614167.1"/>
    </source>
</evidence>
<protein>
    <submittedName>
        <fullName evidence="1">11571_t:CDS:1</fullName>
    </submittedName>
</protein>
<dbReference type="EMBL" id="CAJVPU010011385">
    <property type="protein sequence ID" value="CAG8614167.1"/>
    <property type="molecule type" value="Genomic_DNA"/>
</dbReference>
<dbReference type="Proteomes" id="UP000789702">
    <property type="component" value="Unassembled WGS sequence"/>
</dbReference>